<feature type="region of interest" description="Disordered" evidence="5">
    <location>
        <begin position="302"/>
        <end position="334"/>
    </location>
</feature>
<name>A0A817M0Q3_9BILA</name>
<keyword evidence="1" id="KW-0479">Metal-binding</keyword>
<dbReference type="AlphaFoldDB" id="A0A817M0Q3"/>
<sequence>MMLDSANVESVEARALTIRMIQAMRPSTNRKISTGKSMLAKLSDKVRDVVFTNRNLYPCYNELPIAGHEPHLRTYYREACFDTYLPIRAWFFLGEITNAIDALNNKARHRILVRDSEGKNNISIDFWNSLAGSTMFDYGLLKQGHTVCIHFASRQNSSLGVSIDKSFKKVQVFPTSLQILLTTMSSEINEHIPLRPWAKSSDAQIIAHLLDKNRYPLHYKPLEPAHCWNCKKVVGSENELKLMKCARCMIALYCGKPCQTNHWTTSHKYCCNSHSVYSSMISEIKQTLDNNAKYLFEFVSTDDEEENDPEHKQESKAGDLQKQQYVTYDTDDAD</sequence>
<keyword evidence="3" id="KW-0862">Zinc</keyword>
<evidence type="ECO:0000259" key="6">
    <source>
        <dbReference type="PROSITE" id="PS50865"/>
    </source>
</evidence>
<dbReference type="PROSITE" id="PS50865">
    <property type="entry name" value="ZF_MYND_2"/>
    <property type="match status" value="1"/>
</dbReference>
<comment type="caution">
    <text evidence="7">The sequence shown here is derived from an EMBL/GenBank/DDBJ whole genome shotgun (WGS) entry which is preliminary data.</text>
</comment>
<feature type="domain" description="MYND-type" evidence="6">
    <location>
        <begin position="227"/>
        <end position="271"/>
    </location>
</feature>
<dbReference type="SUPFAM" id="SSF144232">
    <property type="entry name" value="HIT/MYND zinc finger-like"/>
    <property type="match status" value="1"/>
</dbReference>
<evidence type="ECO:0000313" key="10">
    <source>
        <dbReference type="Proteomes" id="UP000663873"/>
    </source>
</evidence>
<evidence type="ECO:0000256" key="4">
    <source>
        <dbReference type="PROSITE-ProRule" id="PRU00134"/>
    </source>
</evidence>
<keyword evidence="10" id="KW-1185">Reference proteome</keyword>
<protein>
    <recommendedName>
        <fullName evidence="6">MYND-type domain-containing protein</fullName>
    </recommendedName>
</protein>
<evidence type="ECO:0000256" key="2">
    <source>
        <dbReference type="ARBA" id="ARBA00022771"/>
    </source>
</evidence>
<evidence type="ECO:0000313" key="9">
    <source>
        <dbReference type="Proteomes" id="UP000663825"/>
    </source>
</evidence>
<dbReference type="InterPro" id="IPR002893">
    <property type="entry name" value="Znf_MYND"/>
</dbReference>
<dbReference type="OrthoDB" id="265717at2759"/>
<dbReference type="Proteomes" id="UP000663825">
    <property type="component" value="Unassembled WGS sequence"/>
</dbReference>
<evidence type="ECO:0000313" key="8">
    <source>
        <dbReference type="EMBL" id="CAF4345702.1"/>
    </source>
</evidence>
<evidence type="ECO:0000256" key="5">
    <source>
        <dbReference type="SAM" id="MobiDB-lite"/>
    </source>
</evidence>
<keyword evidence="2 4" id="KW-0863">Zinc-finger</keyword>
<dbReference type="EMBL" id="CAJNXB010000272">
    <property type="protein sequence ID" value="CAF3041642.1"/>
    <property type="molecule type" value="Genomic_DNA"/>
</dbReference>
<evidence type="ECO:0000313" key="7">
    <source>
        <dbReference type="EMBL" id="CAF3041642.1"/>
    </source>
</evidence>
<organism evidence="7 9">
    <name type="scientific">Rotaria socialis</name>
    <dbReference type="NCBI Taxonomy" id="392032"/>
    <lineage>
        <taxon>Eukaryota</taxon>
        <taxon>Metazoa</taxon>
        <taxon>Spiralia</taxon>
        <taxon>Gnathifera</taxon>
        <taxon>Rotifera</taxon>
        <taxon>Eurotatoria</taxon>
        <taxon>Bdelloidea</taxon>
        <taxon>Philodinida</taxon>
        <taxon>Philodinidae</taxon>
        <taxon>Rotaria</taxon>
    </lineage>
</organism>
<dbReference type="EMBL" id="CAJOBP010002281">
    <property type="protein sequence ID" value="CAF4345702.1"/>
    <property type="molecule type" value="Genomic_DNA"/>
</dbReference>
<evidence type="ECO:0000256" key="1">
    <source>
        <dbReference type="ARBA" id="ARBA00022723"/>
    </source>
</evidence>
<proteinExistence type="predicted"/>
<dbReference type="Gene3D" id="6.10.140.2220">
    <property type="match status" value="1"/>
</dbReference>
<gene>
    <name evidence="7" type="ORF">TIS948_LOCUS3553</name>
    <name evidence="8" type="ORF">UJA718_LOCUS15447</name>
</gene>
<evidence type="ECO:0000256" key="3">
    <source>
        <dbReference type="ARBA" id="ARBA00022833"/>
    </source>
</evidence>
<feature type="compositionally biased region" description="Basic and acidic residues" evidence="5">
    <location>
        <begin position="309"/>
        <end position="319"/>
    </location>
</feature>
<reference evidence="7" key="1">
    <citation type="submission" date="2021-02" db="EMBL/GenBank/DDBJ databases">
        <authorList>
            <person name="Nowell W R."/>
        </authorList>
    </citation>
    <scope>NUCLEOTIDE SEQUENCE</scope>
</reference>
<accession>A0A817M0Q3</accession>
<dbReference type="GO" id="GO:0008270">
    <property type="term" value="F:zinc ion binding"/>
    <property type="evidence" value="ECO:0007669"/>
    <property type="project" value="UniProtKB-KW"/>
</dbReference>
<dbReference type="Pfam" id="PF01753">
    <property type="entry name" value="zf-MYND"/>
    <property type="match status" value="1"/>
</dbReference>
<dbReference type="Proteomes" id="UP000663873">
    <property type="component" value="Unassembled WGS sequence"/>
</dbReference>